<accession>A0A974SGM9</accession>
<dbReference type="RefSeq" id="WP_203191384.1">
    <property type="nucleotide sequence ID" value="NZ_CP063362.1"/>
</dbReference>
<gene>
    <name evidence="1" type="ORF">EZH22_15020</name>
</gene>
<dbReference type="AlphaFoldDB" id="A0A974SGM9"/>
<protein>
    <submittedName>
        <fullName evidence="1">Uncharacterized protein</fullName>
    </submittedName>
</protein>
<keyword evidence="2" id="KW-1185">Reference proteome</keyword>
<reference evidence="1 2" key="1">
    <citation type="submission" date="2020-10" db="EMBL/GenBank/DDBJ databases">
        <title>Degradation of 1,4-Dioxane by Xanthobacter sp. YN2, via a Novel Group-2 Soluble Di-Iron Monooxygenase.</title>
        <authorList>
            <person name="Ma F."/>
            <person name="Wang Y."/>
            <person name="Yang J."/>
            <person name="Guo H."/>
            <person name="Su D."/>
            <person name="Yu L."/>
        </authorList>
    </citation>
    <scope>NUCLEOTIDE SEQUENCE [LARGE SCALE GENOMIC DNA]</scope>
    <source>
        <strain evidence="1 2">YN2</strain>
    </source>
</reference>
<sequence>MTQAGEGEETVAPQISTAALERWQTFADDAPLDVRLTKADLDNLLLALRNLAIGQSELVAALSAHTDQDLGGCVDSMMRASELSRLAFGRINALVAAVMDKAEPAAAGA</sequence>
<proteinExistence type="predicted"/>
<evidence type="ECO:0000313" key="1">
    <source>
        <dbReference type="EMBL" id="QRG04507.1"/>
    </source>
</evidence>
<dbReference type="KEGG" id="xdi:EZH22_15020"/>
<name>A0A974SGM9_9HYPH</name>
<dbReference type="Proteomes" id="UP000596427">
    <property type="component" value="Chromosome"/>
</dbReference>
<organism evidence="1 2">
    <name type="scientific">Xanthobacter dioxanivorans</name>
    <dbReference type="NCBI Taxonomy" id="2528964"/>
    <lineage>
        <taxon>Bacteria</taxon>
        <taxon>Pseudomonadati</taxon>
        <taxon>Pseudomonadota</taxon>
        <taxon>Alphaproteobacteria</taxon>
        <taxon>Hyphomicrobiales</taxon>
        <taxon>Xanthobacteraceae</taxon>
        <taxon>Xanthobacter</taxon>
    </lineage>
</organism>
<evidence type="ECO:0000313" key="2">
    <source>
        <dbReference type="Proteomes" id="UP000596427"/>
    </source>
</evidence>
<dbReference type="EMBL" id="CP063362">
    <property type="protein sequence ID" value="QRG04507.1"/>
    <property type="molecule type" value="Genomic_DNA"/>
</dbReference>